<dbReference type="Proteomes" id="UP000231070">
    <property type="component" value="Unassembled WGS sequence"/>
</dbReference>
<feature type="region of interest" description="Disordered" evidence="1">
    <location>
        <begin position="131"/>
        <end position="170"/>
    </location>
</feature>
<dbReference type="Gene3D" id="3.30.750.140">
    <property type="match status" value="1"/>
</dbReference>
<feature type="compositionally biased region" description="Basic and acidic residues" evidence="1">
    <location>
        <begin position="150"/>
        <end position="159"/>
    </location>
</feature>
<evidence type="ECO:0000313" key="3">
    <source>
        <dbReference type="EMBL" id="PIP01188.1"/>
    </source>
</evidence>
<evidence type="ECO:0000256" key="1">
    <source>
        <dbReference type="SAM" id="MobiDB-lite"/>
    </source>
</evidence>
<evidence type="ECO:0000313" key="4">
    <source>
        <dbReference type="Proteomes" id="UP000231070"/>
    </source>
</evidence>
<dbReference type="Pfam" id="PF02120">
    <property type="entry name" value="Flg_hook"/>
    <property type="match status" value="1"/>
</dbReference>
<feature type="compositionally biased region" description="Low complexity" evidence="1">
    <location>
        <begin position="355"/>
        <end position="366"/>
    </location>
</feature>
<proteinExistence type="predicted"/>
<organism evidence="3 4">
    <name type="scientific">Pleomorphomonas carboxyditropha</name>
    <dbReference type="NCBI Taxonomy" id="2023338"/>
    <lineage>
        <taxon>Bacteria</taxon>
        <taxon>Pseudomonadati</taxon>
        <taxon>Pseudomonadota</taxon>
        <taxon>Alphaproteobacteria</taxon>
        <taxon>Hyphomicrobiales</taxon>
        <taxon>Pleomorphomonadaceae</taxon>
        <taxon>Pleomorphomonas</taxon>
    </lineage>
</organism>
<dbReference type="OrthoDB" id="7676733at2"/>
<dbReference type="RefSeq" id="WP_100079125.1">
    <property type="nucleotide sequence ID" value="NZ_NQVN01000001.1"/>
</dbReference>
<feature type="compositionally biased region" description="Basic and acidic residues" evidence="1">
    <location>
        <begin position="47"/>
        <end position="59"/>
    </location>
</feature>
<feature type="domain" description="Flagellar hook-length control protein-like C-terminal" evidence="2">
    <location>
        <begin position="273"/>
        <end position="344"/>
    </location>
</feature>
<sequence length="410" mass="42223">MTRIDTPLAASLPDKSGDKTVSKAAPKDGDSRQAAFRSLLKQLGNHEKTACGASDKEAKALPGAAAKHDLPGIRNRAGSKDDKANAMPEAGDALQGTEPSAGTEPVLAWQTIFGSGASDHPAQPVAPMDLSALVSPPTEDGDMPVTSPEKPVHLADRLGRPSSVELPTTTSLDLARSNAVDPAAGDAVDPFAALSSLLDRASDTTATEPETTDLAPIKMSIVTRETHFEPVARLSPIQQIATAVGEELVTVAEPAPAETASQAAEPSRHSAGPLKVLHIKLEPEDLGAVVLKMRLVDKSLELEVVASRQETADLLAKDRDMLTRTLRGAGYTADVIAITTSTAPDAGQMTGDNRSGTQASSGQTGSQTGGDRGSNDPASGGGKMPARSQPMEGAIHEESSAGGSSGDLYL</sequence>
<evidence type="ECO:0000259" key="2">
    <source>
        <dbReference type="Pfam" id="PF02120"/>
    </source>
</evidence>
<accession>A0A2G9X2K1</accession>
<feature type="compositionally biased region" description="Basic and acidic residues" evidence="1">
    <location>
        <begin position="15"/>
        <end position="31"/>
    </location>
</feature>
<reference evidence="3 4" key="1">
    <citation type="submission" date="2017-08" db="EMBL/GenBank/DDBJ databases">
        <title>Pleomorphomonas carboxidotrophicus sp. nov., a new mesophilic hydrogenogenic carboxidotroph.</title>
        <authorList>
            <person name="Esquivel-Elizondo S."/>
            <person name="Krajmalnik-Brown R."/>
            <person name="Maldonado J."/>
        </authorList>
    </citation>
    <scope>NUCLEOTIDE SEQUENCE [LARGE SCALE GENOMIC DNA]</scope>
    <source>
        <strain evidence="3 4">SVCO-16</strain>
    </source>
</reference>
<dbReference type="InterPro" id="IPR038610">
    <property type="entry name" value="FliK-like_C_sf"/>
</dbReference>
<feature type="region of interest" description="Disordered" evidence="1">
    <location>
        <begin position="47"/>
        <end position="103"/>
    </location>
</feature>
<dbReference type="EMBL" id="NQVN01000001">
    <property type="protein sequence ID" value="PIP01188.1"/>
    <property type="molecule type" value="Genomic_DNA"/>
</dbReference>
<dbReference type="AlphaFoldDB" id="A0A2G9X2K1"/>
<comment type="caution">
    <text evidence="3">The sequence shown here is derived from an EMBL/GenBank/DDBJ whole genome shotgun (WGS) entry which is preliminary data.</text>
</comment>
<gene>
    <name evidence="3" type="ORF">CJ014_03675</name>
</gene>
<protein>
    <recommendedName>
        <fullName evidence="2">Flagellar hook-length control protein-like C-terminal domain-containing protein</fullName>
    </recommendedName>
</protein>
<dbReference type="InterPro" id="IPR021136">
    <property type="entry name" value="Flagellar_hook_control-like_C"/>
</dbReference>
<keyword evidence="4" id="KW-1185">Reference proteome</keyword>
<feature type="region of interest" description="Disordered" evidence="1">
    <location>
        <begin position="1"/>
        <end position="31"/>
    </location>
</feature>
<name>A0A2G9X2K1_9HYPH</name>
<feature type="region of interest" description="Disordered" evidence="1">
    <location>
        <begin position="343"/>
        <end position="410"/>
    </location>
</feature>